<dbReference type="InterPro" id="IPR001633">
    <property type="entry name" value="EAL_dom"/>
</dbReference>
<dbReference type="Gene3D" id="3.20.20.450">
    <property type="entry name" value="EAL domain"/>
    <property type="match status" value="1"/>
</dbReference>
<evidence type="ECO:0000313" key="3">
    <source>
        <dbReference type="EMBL" id="SDN60297.1"/>
    </source>
</evidence>
<dbReference type="InterPro" id="IPR000014">
    <property type="entry name" value="PAS"/>
</dbReference>
<dbReference type="CDD" id="cd01948">
    <property type="entry name" value="EAL"/>
    <property type="match status" value="1"/>
</dbReference>
<dbReference type="PANTHER" id="PTHR44757">
    <property type="entry name" value="DIGUANYLATE CYCLASE DGCP"/>
    <property type="match status" value="1"/>
</dbReference>
<organism evidence="3 4">
    <name type="scientific">Alkalicoccus daliensis</name>
    <dbReference type="NCBI Taxonomy" id="745820"/>
    <lineage>
        <taxon>Bacteria</taxon>
        <taxon>Bacillati</taxon>
        <taxon>Bacillota</taxon>
        <taxon>Bacilli</taxon>
        <taxon>Bacillales</taxon>
        <taxon>Bacillaceae</taxon>
        <taxon>Alkalicoccus</taxon>
    </lineage>
</organism>
<keyword evidence="4" id="KW-1185">Reference proteome</keyword>
<feature type="domain" description="EAL" evidence="1">
    <location>
        <begin position="319"/>
        <end position="572"/>
    </location>
</feature>
<evidence type="ECO:0000259" key="1">
    <source>
        <dbReference type="PROSITE" id="PS50883"/>
    </source>
</evidence>
<accession>A0A1H0CQU6</accession>
<dbReference type="PANTHER" id="PTHR44757:SF2">
    <property type="entry name" value="BIOFILM ARCHITECTURE MAINTENANCE PROTEIN MBAA"/>
    <property type="match status" value="1"/>
</dbReference>
<dbReference type="EMBL" id="FNIL01000002">
    <property type="protein sequence ID" value="SDN60297.1"/>
    <property type="molecule type" value="Genomic_DNA"/>
</dbReference>
<dbReference type="Pfam" id="PF00563">
    <property type="entry name" value="EAL"/>
    <property type="match status" value="1"/>
</dbReference>
<feature type="domain" description="GGDEF" evidence="2">
    <location>
        <begin position="177"/>
        <end position="310"/>
    </location>
</feature>
<dbReference type="CDD" id="cd01949">
    <property type="entry name" value="GGDEF"/>
    <property type="match status" value="1"/>
</dbReference>
<dbReference type="OrthoDB" id="9759607at2"/>
<protein>
    <submittedName>
        <fullName evidence="3">Diguanylate cyclase (GGDEF) domain-containing protein</fullName>
    </submittedName>
</protein>
<dbReference type="InterPro" id="IPR035965">
    <property type="entry name" value="PAS-like_dom_sf"/>
</dbReference>
<dbReference type="InterPro" id="IPR035919">
    <property type="entry name" value="EAL_sf"/>
</dbReference>
<dbReference type="InterPro" id="IPR052155">
    <property type="entry name" value="Biofilm_reg_signaling"/>
</dbReference>
<evidence type="ECO:0000259" key="2">
    <source>
        <dbReference type="PROSITE" id="PS50887"/>
    </source>
</evidence>
<evidence type="ECO:0000313" key="4">
    <source>
        <dbReference type="Proteomes" id="UP000198778"/>
    </source>
</evidence>
<dbReference type="Gene3D" id="3.30.70.270">
    <property type="match status" value="1"/>
</dbReference>
<dbReference type="SUPFAM" id="SSF55785">
    <property type="entry name" value="PYP-like sensor domain (PAS domain)"/>
    <property type="match status" value="1"/>
</dbReference>
<dbReference type="SUPFAM" id="SSF55073">
    <property type="entry name" value="Nucleotide cyclase"/>
    <property type="match status" value="1"/>
</dbReference>
<dbReference type="RefSeq" id="WP_090841450.1">
    <property type="nucleotide sequence ID" value="NZ_FNIL01000002.1"/>
</dbReference>
<dbReference type="FunFam" id="3.20.20.450:FF:000001">
    <property type="entry name" value="Cyclic di-GMP phosphodiesterase yahA"/>
    <property type="match status" value="1"/>
</dbReference>
<dbReference type="STRING" id="745820.SAMN04488053_102197"/>
<dbReference type="NCBIfam" id="TIGR00254">
    <property type="entry name" value="GGDEF"/>
    <property type="match status" value="1"/>
</dbReference>
<gene>
    <name evidence="3" type="ORF">SAMN04488053_102197</name>
</gene>
<dbReference type="Gene3D" id="3.30.450.20">
    <property type="entry name" value="PAS domain"/>
    <property type="match status" value="1"/>
</dbReference>
<proteinExistence type="predicted"/>
<dbReference type="Pfam" id="PF00990">
    <property type="entry name" value="GGDEF"/>
    <property type="match status" value="1"/>
</dbReference>
<dbReference type="SUPFAM" id="SSF141868">
    <property type="entry name" value="EAL domain-like"/>
    <property type="match status" value="1"/>
</dbReference>
<dbReference type="Pfam" id="PF13426">
    <property type="entry name" value="PAS_9"/>
    <property type="match status" value="1"/>
</dbReference>
<dbReference type="SMART" id="SM00267">
    <property type="entry name" value="GGDEF"/>
    <property type="match status" value="1"/>
</dbReference>
<reference evidence="4" key="1">
    <citation type="submission" date="2016-10" db="EMBL/GenBank/DDBJ databases">
        <authorList>
            <person name="Varghese N."/>
            <person name="Submissions S."/>
        </authorList>
    </citation>
    <scope>NUCLEOTIDE SEQUENCE [LARGE SCALE GENOMIC DNA]</scope>
    <source>
        <strain evidence="4">CGMCC 1.10369</strain>
    </source>
</reference>
<dbReference type="PROSITE" id="PS50883">
    <property type="entry name" value="EAL"/>
    <property type="match status" value="1"/>
</dbReference>
<sequence>MSDLHNESLSQEVERNTLADLLPVLNEADLQRMLQLLDQAACAAVVDDTGIIVHASREFAGKLKADRQDLVGKLYGDIINTQGSSAPFDGEYQHFNLPDKGTAKRKDGSRIYFEIKSTPLEFKDNQRKGNLLLHFDVSALIAAEDKFEKLAKIDPLTKLKNRKQFQREVNNAVFGREAITLLFINLDRFKYYNDTLGHFTGDALILSISKALQKLETKHFRVYRYAGDEFAVLLRGVHHEEAAANFAQRVMKVFAKPFSIQTKELKVSASIGISRFPGGASTAAELIQQATTAMQSAKEMGRDSYKSYAPQLTTKYDQKLLIEKKLRHALELRSFELFYQPQVDLKNQQVVGAEALLRWHDKELGTLPPDVFIPIAEKSGLIIQIGDWVLEEACREAKTWADNGQALRVGVNISPLQFQRPDFVNKVKKVLQRTGLDPSLLDLEITENDLLYHQEESLDTLRRLKAEGIRISIDDFGTGYSSLSYLRQFPVDTLKIDKSFIKDVLMNKKDQAIVTSIIQLAHNMKMRVIAEGVETKNMLPFLFEQQCDEMQGFLYSRPVPAASLAEYMEASRSAQLFVN</sequence>
<dbReference type="InterPro" id="IPR000160">
    <property type="entry name" value="GGDEF_dom"/>
</dbReference>
<dbReference type="AlphaFoldDB" id="A0A1H0CQU6"/>
<dbReference type="SMART" id="SM00052">
    <property type="entry name" value="EAL"/>
    <property type="match status" value="1"/>
</dbReference>
<dbReference type="InterPro" id="IPR029787">
    <property type="entry name" value="Nucleotide_cyclase"/>
</dbReference>
<dbReference type="PROSITE" id="PS50887">
    <property type="entry name" value="GGDEF"/>
    <property type="match status" value="1"/>
</dbReference>
<dbReference type="InterPro" id="IPR043128">
    <property type="entry name" value="Rev_trsase/Diguanyl_cyclase"/>
</dbReference>
<dbReference type="Proteomes" id="UP000198778">
    <property type="component" value="Unassembled WGS sequence"/>
</dbReference>
<name>A0A1H0CQU6_9BACI</name>